<evidence type="ECO:0000313" key="4">
    <source>
        <dbReference type="Proteomes" id="UP000003175"/>
    </source>
</evidence>
<protein>
    <submittedName>
        <fullName evidence="3">Uncharacterized protein</fullName>
    </submittedName>
</protein>
<keyword evidence="2" id="KW-0732">Signal</keyword>
<organism evidence="3 4">
    <name type="scientific">Selenomonas noxia F0398</name>
    <dbReference type="NCBI Taxonomy" id="702437"/>
    <lineage>
        <taxon>Bacteria</taxon>
        <taxon>Bacillati</taxon>
        <taxon>Bacillota</taxon>
        <taxon>Negativicutes</taxon>
        <taxon>Selenomonadales</taxon>
        <taxon>Selenomonadaceae</taxon>
        <taxon>Selenomonas</taxon>
    </lineage>
</organism>
<keyword evidence="4" id="KW-1185">Reference proteome</keyword>
<feature type="region of interest" description="Disordered" evidence="1">
    <location>
        <begin position="48"/>
        <end position="97"/>
    </location>
</feature>
<feature type="compositionally biased region" description="Polar residues" evidence="1">
    <location>
        <begin position="87"/>
        <end position="97"/>
    </location>
</feature>
<evidence type="ECO:0000313" key="3">
    <source>
        <dbReference type="EMBL" id="EHG25133.1"/>
    </source>
</evidence>
<feature type="compositionally biased region" description="Polar residues" evidence="1">
    <location>
        <begin position="60"/>
        <end position="75"/>
    </location>
</feature>
<dbReference type="RefSeq" id="WP_006696269.1">
    <property type="nucleotide sequence ID" value="NZ_JH376858.1"/>
</dbReference>
<accession>A0ABN0DQR5</accession>
<evidence type="ECO:0000256" key="2">
    <source>
        <dbReference type="SAM" id="SignalP"/>
    </source>
</evidence>
<comment type="caution">
    <text evidence="3">The sequence shown here is derived from an EMBL/GenBank/DDBJ whole genome shotgun (WGS) entry which is preliminary data.</text>
</comment>
<name>A0ABN0DQR5_9FIRM</name>
<gene>
    <name evidence="3" type="ORF">HMPREF9432_00939</name>
</gene>
<feature type="chain" id="PRO_5047198498" evidence="2">
    <location>
        <begin position="27"/>
        <end position="288"/>
    </location>
</feature>
<proteinExistence type="predicted"/>
<sequence length="288" mass="31838">MIISKHGKCILLSLLIASTLSSDAFAETIVRTERTHKYASVVQDKAPDPISVNVGETDPSAKSPNQNTYDNTSVSVGDDTATKGDFENTSPNSGANIELASSTKNTLNENTLDDQNANSSKQKNLRYIDGFKIKGPAITTQSQDGFFLYTSKLYEEHEQYGGFTLLVQKYRNTATLGPSDIATSLTCSWSMDFDALINKNHKPRFIVVANDGTSKIIELNMHSSAAEYFSVESPKWGNFIQNVDKLYLEISSQSGDNIRLPIPTDAIDQWNTVVNADMKKLKKEFENK</sequence>
<dbReference type="Proteomes" id="UP000003175">
    <property type="component" value="Unassembled WGS sequence"/>
</dbReference>
<evidence type="ECO:0000256" key="1">
    <source>
        <dbReference type="SAM" id="MobiDB-lite"/>
    </source>
</evidence>
<reference evidence="3 4" key="1">
    <citation type="submission" date="2011-08" db="EMBL/GenBank/DDBJ databases">
        <title>The Genome Sequence of Selenomonas noxia F0398.</title>
        <authorList>
            <consortium name="The Broad Institute Genome Sequencing Platform"/>
            <person name="Earl A."/>
            <person name="Ward D."/>
            <person name="Feldgarden M."/>
            <person name="Gevers D."/>
            <person name="Izard J."/>
            <person name="Ganesan A."/>
            <person name="Blanton J.M."/>
            <person name="Baranova O.V."/>
            <person name="Tanner A.C."/>
            <person name="Dewhirst F.E."/>
            <person name="Young S.K."/>
            <person name="Zeng Q."/>
            <person name="Gargeya S."/>
            <person name="Fitzgerald M."/>
            <person name="Haas B."/>
            <person name="Abouelleil A."/>
            <person name="Alvarado L."/>
            <person name="Arachchi H.M."/>
            <person name="Berlin A."/>
            <person name="Brown A."/>
            <person name="Chapman S.B."/>
            <person name="Chen Z."/>
            <person name="Dunbar C."/>
            <person name="Freedman E."/>
            <person name="Gearin G."/>
            <person name="Gellesch M."/>
            <person name="Goldberg J."/>
            <person name="Griggs A."/>
            <person name="Gujja S."/>
            <person name="Heiman D."/>
            <person name="Howarth C."/>
            <person name="Larson L."/>
            <person name="Lui A."/>
            <person name="MacDonald P.J.P."/>
            <person name="Montmayeur A."/>
            <person name="Murphy C."/>
            <person name="Neiman D."/>
            <person name="Pearson M."/>
            <person name="Priest M."/>
            <person name="Roberts A."/>
            <person name="Saif S."/>
            <person name="Shea T."/>
            <person name="Shenoy N."/>
            <person name="Sisk P."/>
            <person name="Stolte C."/>
            <person name="Sykes S."/>
            <person name="Wortman J."/>
            <person name="Nusbaum C."/>
            <person name="Birren B."/>
        </authorList>
    </citation>
    <scope>NUCLEOTIDE SEQUENCE [LARGE SCALE GENOMIC DNA]</scope>
    <source>
        <strain evidence="3 4">F0398</strain>
    </source>
</reference>
<dbReference type="GeneID" id="84788197"/>
<dbReference type="EMBL" id="ADGH01000007">
    <property type="protein sequence ID" value="EHG25133.1"/>
    <property type="molecule type" value="Genomic_DNA"/>
</dbReference>
<feature type="signal peptide" evidence="2">
    <location>
        <begin position="1"/>
        <end position="26"/>
    </location>
</feature>